<protein>
    <submittedName>
        <fullName evidence="1">Uncharacterized protein</fullName>
    </submittedName>
</protein>
<organism evidence="1 2">
    <name type="scientific">Vagococcus allomyrinae</name>
    <dbReference type="NCBI Taxonomy" id="2794353"/>
    <lineage>
        <taxon>Bacteria</taxon>
        <taxon>Bacillati</taxon>
        <taxon>Bacillota</taxon>
        <taxon>Bacilli</taxon>
        <taxon>Lactobacillales</taxon>
        <taxon>Enterococcaceae</taxon>
        <taxon>Vagococcus</taxon>
    </lineage>
</organism>
<dbReference type="Proteomes" id="UP000674938">
    <property type="component" value="Unassembled WGS sequence"/>
</dbReference>
<proteinExistence type="predicted"/>
<evidence type="ECO:0000313" key="1">
    <source>
        <dbReference type="EMBL" id="MBP1044595.1"/>
    </source>
</evidence>
<dbReference type="AlphaFoldDB" id="A0A940SXR4"/>
<evidence type="ECO:0000313" key="2">
    <source>
        <dbReference type="Proteomes" id="UP000674938"/>
    </source>
</evidence>
<dbReference type="EMBL" id="JAEEGA010000034">
    <property type="protein sequence ID" value="MBP1044595.1"/>
    <property type="molecule type" value="Genomic_DNA"/>
</dbReference>
<accession>A0A940SXR4</accession>
<keyword evidence="2" id="KW-1185">Reference proteome</keyword>
<sequence length="359" mass="40730">MSGMKRDFSQANVSAIQAVISEVENDGQWGIADFFGDLFSCPGEAKDSLADLREFHNQIIDKQNIGQTDFEKVLKNVKQVDNSFKRRIGGIKEKIECYKDKTETIGKLITPSVITAPSWKVNSIITTMNNQYAKLMGRPEVFDEDGNGVFGADQGSLQQKWDNDVNDEGDRERIRNMIEKVMGKKMSDEEIKEFLNNLNNEGCGYAAATNIILSEFAGREVEFKEKFGIDYYDKDGNVNFEELLLDFYYHQDNFGPGAIGPRVKADIKNYCRDHDVDLTGNLNGIYTESGIKQQLSEGKLITMTCYIPGMKFEGRDDPIDWHTVTIVGFDEVKGKFIISSWGNKYYLDELPKVADMYVY</sequence>
<gene>
    <name evidence="1" type="ORF">I6N95_26650</name>
</gene>
<dbReference type="RefSeq" id="WP_209533158.1">
    <property type="nucleotide sequence ID" value="NZ_JAEEGA010000034.1"/>
</dbReference>
<reference evidence="1" key="1">
    <citation type="submission" date="2020-12" db="EMBL/GenBank/DDBJ databases">
        <title>Vagococcus allomyrinae sp. nov. and Enterococcus lavae sp. nov., isolated from the larvae of Allomyrina dichotoma.</title>
        <authorList>
            <person name="Lee S.D."/>
        </authorList>
    </citation>
    <scope>NUCLEOTIDE SEQUENCE</scope>
    <source>
        <strain evidence="1">BWB3-3</strain>
    </source>
</reference>
<name>A0A940SXR4_9ENTE</name>
<comment type="caution">
    <text evidence="1">The sequence shown here is derived from an EMBL/GenBank/DDBJ whole genome shotgun (WGS) entry which is preliminary data.</text>
</comment>